<dbReference type="Gene3D" id="3.40.50.200">
    <property type="entry name" value="Peptidase S8/S53 domain"/>
    <property type="match status" value="1"/>
</dbReference>
<comment type="caution">
    <text evidence="9">The sequence shown here is derived from an EMBL/GenBank/DDBJ whole genome shotgun (WGS) entry which is preliminary data.</text>
</comment>
<keyword evidence="4 6" id="KW-0720">Serine protease</keyword>
<dbReference type="Pfam" id="PF00404">
    <property type="entry name" value="Dockerin_1"/>
    <property type="match status" value="1"/>
</dbReference>
<feature type="region of interest" description="Disordered" evidence="7">
    <location>
        <begin position="142"/>
        <end position="171"/>
    </location>
</feature>
<dbReference type="InterPro" id="IPR016134">
    <property type="entry name" value="Dockerin_dom"/>
</dbReference>
<reference evidence="9 10" key="1">
    <citation type="journal article" date="2019" name="Int. J. Syst. Evol. Microbiol.">
        <title>The Global Catalogue of Microorganisms (GCM) 10K type strain sequencing project: providing services to taxonomists for standard genome sequencing and annotation.</title>
        <authorList>
            <consortium name="The Broad Institute Genomics Platform"/>
            <consortium name="The Broad Institute Genome Sequencing Center for Infectious Disease"/>
            <person name="Wu L."/>
            <person name="Ma J."/>
        </authorList>
    </citation>
    <scope>NUCLEOTIDE SEQUENCE [LARGE SCALE GENOMIC DNA]</scope>
    <source>
        <strain evidence="9 10">IBRC-M 10256</strain>
    </source>
</reference>
<dbReference type="RefSeq" id="WP_256532698.1">
    <property type="nucleotide sequence ID" value="NZ_CP101824.1"/>
</dbReference>
<dbReference type="InterPro" id="IPR050131">
    <property type="entry name" value="Peptidase_S8_subtilisin-like"/>
</dbReference>
<keyword evidence="3 6" id="KW-0378">Hydrolase</keyword>
<evidence type="ECO:0000256" key="3">
    <source>
        <dbReference type="ARBA" id="ARBA00022801"/>
    </source>
</evidence>
<dbReference type="Proteomes" id="UP001595846">
    <property type="component" value="Unassembled WGS sequence"/>
</dbReference>
<evidence type="ECO:0000256" key="5">
    <source>
        <dbReference type="PIRSR" id="PIRSR615500-1"/>
    </source>
</evidence>
<accession>A0ABD5NPU9</accession>
<dbReference type="Pfam" id="PF13620">
    <property type="entry name" value="CarboxypepD_reg"/>
    <property type="match status" value="1"/>
</dbReference>
<dbReference type="CDD" id="cd08547">
    <property type="entry name" value="Type_II_cohesin"/>
    <property type="match status" value="1"/>
</dbReference>
<dbReference type="GeneID" id="73901801"/>
<keyword evidence="2 6" id="KW-0645">Protease</keyword>
<feature type="active site" description="Charge relay system" evidence="5 6">
    <location>
        <position position="405"/>
    </location>
</feature>
<dbReference type="InterPro" id="IPR008969">
    <property type="entry name" value="CarboxyPept-like_regulatory"/>
</dbReference>
<feature type="active site" description="Charge relay system" evidence="5 6">
    <location>
        <position position="195"/>
    </location>
</feature>
<dbReference type="InterPro" id="IPR008965">
    <property type="entry name" value="CBM2/CBM3_carb-bd_dom_sf"/>
</dbReference>
<proteinExistence type="inferred from homology"/>
<evidence type="ECO:0000256" key="1">
    <source>
        <dbReference type="ARBA" id="ARBA00011073"/>
    </source>
</evidence>
<organism evidence="9 10">
    <name type="scientific">Halovivax cerinus</name>
    <dbReference type="NCBI Taxonomy" id="1487865"/>
    <lineage>
        <taxon>Archaea</taxon>
        <taxon>Methanobacteriati</taxon>
        <taxon>Methanobacteriota</taxon>
        <taxon>Stenosarchaea group</taxon>
        <taxon>Halobacteria</taxon>
        <taxon>Halobacteriales</taxon>
        <taxon>Natrialbaceae</taxon>
        <taxon>Halovivax</taxon>
    </lineage>
</organism>
<name>A0ABD5NPU9_9EURY</name>
<feature type="region of interest" description="Disordered" evidence="7">
    <location>
        <begin position="204"/>
        <end position="237"/>
    </location>
</feature>
<dbReference type="PANTHER" id="PTHR43806:SF11">
    <property type="entry name" value="CEREVISIN-RELATED"/>
    <property type="match status" value="1"/>
</dbReference>
<evidence type="ECO:0000313" key="9">
    <source>
        <dbReference type="EMBL" id="MFC3958866.1"/>
    </source>
</evidence>
<dbReference type="Gene3D" id="2.60.40.1120">
    <property type="entry name" value="Carboxypeptidase-like, regulatory domain"/>
    <property type="match status" value="1"/>
</dbReference>
<dbReference type="InterPro" id="IPR002105">
    <property type="entry name" value="Dockerin_1_rpt"/>
</dbReference>
<dbReference type="PRINTS" id="PR00723">
    <property type="entry name" value="SUBTILISIN"/>
</dbReference>
<dbReference type="SUPFAM" id="SSF49464">
    <property type="entry name" value="Carboxypeptidase regulatory domain-like"/>
    <property type="match status" value="1"/>
</dbReference>
<evidence type="ECO:0000313" key="10">
    <source>
        <dbReference type="Proteomes" id="UP001595846"/>
    </source>
</evidence>
<dbReference type="Gene3D" id="1.10.1330.10">
    <property type="entry name" value="Dockerin domain"/>
    <property type="match status" value="1"/>
</dbReference>
<dbReference type="CDD" id="cd14256">
    <property type="entry name" value="Dockerin_I"/>
    <property type="match status" value="1"/>
</dbReference>
<dbReference type="InterPro" id="IPR000209">
    <property type="entry name" value="Peptidase_S8/S53_dom"/>
</dbReference>
<dbReference type="SUPFAM" id="SSF63446">
    <property type="entry name" value="Type I dockerin domain"/>
    <property type="match status" value="1"/>
</dbReference>
<dbReference type="InterPro" id="IPR036852">
    <property type="entry name" value="Peptidase_S8/S53_dom_sf"/>
</dbReference>
<dbReference type="SUPFAM" id="SSF49384">
    <property type="entry name" value="Carbohydrate-binding domain"/>
    <property type="match status" value="1"/>
</dbReference>
<dbReference type="InterPro" id="IPR023828">
    <property type="entry name" value="Peptidase_S8_Ser-AS"/>
</dbReference>
<feature type="domain" description="Dockerin" evidence="8">
    <location>
        <begin position="902"/>
        <end position="965"/>
    </location>
</feature>
<protein>
    <submittedName>
        <fullName evidence="9">S8 family serine peptidase</fullName>
    </submittedName>
</protein>
<gene>
    <name evidence="9" type="ORF">ACFOUR_10870</name>
</gene>
<feature type="active site" description="Charge relay system" evidence="5 6">
    <location>
        <position position="229"/>
    </location>
</feature>
<dbReference type="GO" id="GO:0006508">
    <property type="term" value="P:proteolysis"/>
    <property type="evidence" value="ECO:0007669"/>
    <property type="project" value="UniProtKB-KW"/>
</dbReference>
<dbReference type="InterPro" id="IPR022398">
    <property type="entry name" value="Peptidase_S8_His-AS"/>
</dbReference>
<sequence>MKANTNRLLAILLAVLMAGAIFAPLGAATDDPVATSTDDAIANSSPATIHESLEDETGETELLLLLPDIAETARQGSEDEVIAALRSTADTTQGPVLDDLADVDGVTVENTFWIRNMVHVTADLDEVDLETLAAVDGVEAIEPNGEMAPPEPVSVNPDVERPEEAPTYGLEQIRAPETWQDFGATGEGVRVVVADSGVYADHPDIDLADQDPWFDPEQNASSPSDGHGHGTHVSGTIAGGDASGTAIGVAPDVELAVARVCGEGCGVDQIIAGIEWAVDTDSDVVNLSLGGATTGTWVEPVYNAMDAGTLVVASIGNEGEGNVGSPGAPWDSLASGATDENEDITDFSGGKRIVEGEYYGAWKDHWPASYIAPDAAAPGNDIYSAASPEGSMCEGQEYCEVSGTSMSSPHKAGAAALVLSANPTLGPYEVKEILMETAWKPDDWDPTSAQWYNEETGRDSRYGTGIIDVYAAVEQAGGGEPPVQGTIEGTVTDESGAAIGGATVSVGSSSTQTDANGDYELTVPADSYTVTADASGYASDSQPVTVGENETVTADFTLAESDGVTVGVVSDGSYGDDLAGLIEGQLGSESVVESISSAEAIDGGHDVYVVQNIDSANTQDFVDATSGSDTGVVYLDQWGDGANGVTQFASVSSDVDGVDEGYDSGADGPNYAVSGDHPIVDGFGDSIEIHTGSDSDHAWVTDTSYDVIADVSVGGSAVGTGLAVDEDSATVLAASSGMNEYVGAGDHTDDSAALLANAVTYLAGDDEPPEPEGTISLGEAAGDAGDQVTVDLDTDVADVSGYQAQIDYDASVVDFVGATGVDIDDPQVDDGDGSLGLAVSGSSGVDSPTLAELTFELTGSAGETTDLTFGEANTQLHTEDGIVEPATYTAGSITVEDGGGGDCALPGDVDGDGQVTSLDATKTQQYIAGLDPGNFDETCGDPTGDGQITPADVTAIHQEIVGVTA</sequence>
<dbReference type="Pfam" id="PF00082">
    <property type="entry name" value="Peptidase_S8"/>
    <property type="match status" value="1"/>
</dbReference>
<keyword evidence="10" id="KW-1185">Reference proteome</keyword>
<dbReference type="PROSITE" id="PS00138">
    <property type="entry name" value="SUBTILASE_SER"/>
    <property type="match status" value="1"/>
</dbReference>
<evidence type="ECO:0000259" key="8">
    <source>
        <dbReference type="PROSITE" id="PS51766"/>
    </source>
</evidence>
<dbReference type="SUPFAM" id="SSF52743">
    <property type="entry name" value="Subtilisin-like"/>
    <property type="match status" value="1"/>
</dbReference>
<evidence type="ECO:0000256" key="6">
    <source>
        <dbReference type="PROSITE-ProRule" id="PRU01240"/>
    </source>
</evidence>
<dbReference type="PROSITE" id="PS51766">
    <property type="entry name" value="DOCKERIN"/>
    <property type="match status" value="1"/>
</dbReference>
<dbReference type="InterPro" id="IPR015500">
    <property type="entry name" value="Peptidase_S8_subtilisin-rel"/>
</dbReference>
<dbReference type="Gene3D" id="2.60.40.680">
    <property type="match status" value="1"/>
</dbReference>
<dbReference type="PROSITE" id="PS51892">
    <property type="entry name" value="SUBTILASE"/>
    <property type="match status" value="1"/>
</dbReference>
<dbReference type="GO" id="GO:0004252">
    <property type="term" value="F:serine-type endopeptidase activity"/>
    <property type="evidence" value="ECO:0007669"/>
    <property type="project" value="UniProtKB-UniRule"/>
</dbReference>
<dbReference type="PROSITE" id="PS00137">
    <property type="entry name" value="SUBTILASE_HIS"/>
    <property type="match status" value="1"/>
</dbReference>
<dbReference type="InterPro" id="IPR036439">
    <property type="entry name" value="Dockerin_dom_sf"/>
</dbReference>
<evidence type="ECO:0000256" key="4">
    <source>
        <dbReference type="ARBA" id="ARBA00022825"/>
    </source>
</evidence>
<evidence type="ECO:0000256" key="2">
    <source>
        <dbReference type="ARBA" id="ARBA00022670"/>
    </source>
</evidence>
<dbReference type="EMBL" id="JBHSAQ010000009">
    <property type="protein sequence ID" value="MFC3958866.1"/>
    <property type="molecule type" value="Genomic_DNA"/>
</dbReference>
<dbReference type="PANTHER" id="PTHR43806">
    <property type="entry name" value="PEPTIDASE S8"/>
    <property type="match status" value="1"/>
</dbReference>
<dbReference type="AlphaFoldDB" id="A0ABD5NPU9"/>
<comment type="similarity">
    <text evidence="1 6">Belongs to the peptidase S8 family.</text>
</comment>
<evidence type="ECO:0000256" key="7">
    <source>
        <dbReference type="SAM" id="MobiDB-lite"/>
    </source>
</evidence>